<reference evidence="1" key="1">
    <citation type="submission" date="2020-07" db="EMBL/GenBank/DDBJ databases">
        <title>Clarias magur genome sequencing, assembly and annotation.</title>
        <authorList>
            <person name="Kushwaha B."/>
            <person name="Kumar R."/>
            <person name="Das P."/>
            <person name="Joshi C.G."/>
            <person name="Kumar D."/>
            <person name="Nagpure N.S."/>
            <person name="Pandey M."/>
            <person name="Agarwal S."/>
            <person name="Srivastava S."/>
            <person name="Singh M."/>
            <person name="Sahoo L."/>
            <person name="Jayasankar P."/>
            <person name="Meher P.K."/>
            <person name="Koringa P.G."/>
            <person name="Iquebal M.A."/>
            <person name="Das S.P."/>
            <person name="Bit A."/>
            <person name="Patnaik S."/>
            <person name="Patel N."/>
            <person name="Shah T.M."/>
            <person name="Hinsu A."/>
            <person name="Jena J.K."/>
        </authorList>
    </citation>
    <scope>NUCLEOTIDE SEQUENCE</scope>
    <source>
        <strain evidence="1">CIFAMagur01</strain>
        <tissue evidence="1">Testis</tissue>
    </source>
</reference>
<evidence type="ECO:0000313" key="2">
    <source>
        <dbReference type="Proteomes" id="UP000727407"/>
    </source>
</evidence>
<protein>
    <submittedName>
        <fullName evidence="1">Uncharacterized protein</fullName>
    </submittedName>
</protein>
<comment type="caution">
    <text evidence="1">The sequence shown here is derived from an EMBL/GenBank/DDBJ whole genome shotgun (WGS) entry which is preliminary data.</text>
</comment>
<accession>A0A8J4UMB8</accession>
<organism evidence="1 2">
    <name type="scientific">Clarias magur</name>
    <name type="common">Asian catfish</name>
    <name type="synonym">Macropteronotus magur</name>
    <dbReference type="NCBI Taxonomy" id="1594786"/>
    <lineage>
        <taxon>Eukaryota</taxon>
        <taxon>Metazoa</taxon>
        <taxon>Chordata</taxon>
        <taxon>Craniata</taxon>
        <taxon>Vertebrata</taxon>
        <taxon>Euteleostomi</taxon>
        <taxon>Actinopterygii</taxon>
        <taxon>Neopterygii</taxon>
        <taxon>Teleostei</taxon>
        <taxon>Ostariophysi</taxon>
        <taxon>Siluriformes</taxon>
        <taxon>Clariidae</taxon>
        <taxon>Clarias</taxon>
    </lineage>
</organism>
<keyword evidence="2" id="KW-1185">Reference proteome</keyword>
<proteinExistence type="predicted"/>
<name>A0A8J4UMB8_CLAMG</name>
<dbReference type="AlphaFoldDB" id="A0A8J4UMB8"/>
<sequence>MRSGTTLVTAFTQGRRRFTQPREMGTYRPCQPTLRHPRAEHRKLRATTPKGSRAQGVVLGFWPVQKVPLLMADTLFLRQRRGVPPAPTRSMVSRWLLPKLLAPPTRRINK</sequence>
<dbReference type="EMBL" id="QNUK01000047">
    <property type="protein sequence ID" value="KAF5905259.1"/>
    <property type="molecule type" value="Genomic_DNA"/>
</dbReference>
<gene>
    <name evidence="1" type="ORF">DAT39_004982</name>
</gene>
<dbReference type="Proteomes" id="UP000727407">
    <property type="component" value="Unassembled WGS sequence"/>
</dbReference>
<evidence type="ECO:0000313" key="1">
    <source>
        <dbReference type="EMBL" id="KAF5905259.1"/>
    </source>
</evidence>